<keyword evidence="3" id="KW-0378">Hydrolase</keyword>
<dbReference type="PANTHER" id="PTHR43690">
    <property type="entry name" value="NARDILYSIN"/>
    <property type="match status" value="1"/>
</dbReference>
<dbReference type="EMBL" id="BMFP01000003">
    <property type="protein sequence ID" value="GGG14929.1"/>
    <property type="molecule type" value="Genomic_DNA"/>
</dbReference>
<evidence type="ECO:0000259" key="9">
    <source>
        <dbReference type="Pfam" id="PF05193"/>
    </source>
</evidence>
<dbReference type="InterPro" id="IPR011765">
    <property type="entry name" value="Pept_M16_N"/>
</dbReference>
<protein>
    <submittedName>
        <fullName evidence="10">Peptidase M16</fullName>
    </submittedName>
</protein>
<evidence type="ECO:0000313" key="11">
    <source>
        <dbReference type="Proteomes" id="UP000634043"/>
    </source>
</evidence>
<feature type="compositionally biased region" description="Low complexity" evidence="6">
    <location>
        <begin position="30"/>
        <end position="40"/>
    </location>
</feature>
<dbReference type="SUPFAM" id="SSF63411">
    <property type="entry name" value="LuxS/MPP-like metallohydrolase"/>
    <property type="match status" value="2"/>
</dbReference>
<feature type="chain" id="PRO_5045904266" evidence="7">
    <location>
        <begin position="27"/>
        <end position="484"/>
    </location>
</feature>
<evidence type="ECO:0000256" key="5">
    <source>
        <dbReference type="ARBA" id="ARBA00023049"/>
    </source>
</evidence>
<dbReference type="Pfam" id="PF00675">
    <property type="entry name" value="Peptidase_M16"/>
    <property type="match status" value="1"/>
</dbReference>
<comment type="similarity">
    <text evidence="1">Belongs to the peptidase M16 family.</text>
</comment>
<dbReference type="RefSeq" id="WP_229733883.1">
    <property type="nucleotide sequence ID" value="NZ_BMFP01000003.1"/>
</dbReference>
<keyword evidence="4" id="KW-0862">Zinc</keyword>
<evidence type="ECO:0000256" key="1">
    <source>
        <dbReference type="ARBA" id="ARBA00007261"/>
    </source>
</evidence>
<dbReference type="InterPro" id="IPR050626">
    <property type="entry name" value="Peptidase_M16"/>
</dbReference>
<feature type="domain" description="Peptidase M16 N-terminal" evidence="8">
    <location>
        <begin position="72"/>
        <end position="190"/>
    </location>
</feature>
<evidence type="ECO:0000313" key="10">
    <source>
        <dbReference type="EMBL" id="GGG14929.1"/>
    </source>
</evidence>
<dbReference type="Gene3D" id="3.30.830.10">
    <property type="entry name" value="Metalloenzyme, LuxS/M16 peptidase-like"/>
    <property type="match status" value="2"/>
</dbReference>
<name>A0ABQ1W4P2_9BACT</name>
<sequence>MMNHTPFQNYVRWGALALLLSWSACGQRTTTQSPDTTTATAESVPATPENTGTESAYQIPVDYYTLDNGLKVVLSQDKTAPIATIAVYYNIGFRNEPKDRTGFAHLFEHMMFQGSDNLGKMEFIQLIQKNGGILNGSTRFDFTNYFEIVPAHKLETMLWAEADRMKGLNITQENLTNQQGVVKNEVKVNVLNQPYGGFPWLDMPQYANKNWYNAHNFYGDLKDLDAATLKDVQSFFDTFYSPNNAVLVVVGDFEAGDAKNWIQQYFGGIPSVNLPAPVDLTEPRQEKEQRFTKDDKLANRPALAFAYHMPERNSPEYYAMGLLDQILLQGNDSRLYQALVQERGYTASVDGGINAFLGNMYNYNGPMLWMGSLIHDQNVKSDEIVKVLDAEIQKLQQEGIDQELIDLAIVKIRSSLYDQVSASSGFGKADLLATFALFDDDPARINRLESEFRKVTPELLRKTIEEYLRPTNRTVLVVNPLAKS</sequence>
<comment type="caution">
    <text evidence="10">The sequence shown here is derived from an EMBL/GenBank/DDBJ whole genome shotgun (WGS) entry which is preliminary data.</text>
</comment>
<reference evidence="11" key="1">
    <citation type="journal article" date="2019" name="Int. J. Syst. Evol. Microbiol.">
        <title>The Global Catalogue of Microorganisms (GCM) 10K type strain sequencing project: providing services to taxonomists for standard genome sequencing and annotation.</title>
        <authorList>
            <consortium name="The Broad Institute Genomics Platform"/>
            <consortium name="The Broad Institute Genome Sequencing Center for Infectious Disease"/>
            <person name="Wu L."/>
            <person name="Ma J."/>
        </authorList>
    </citation>
    <scope>NUCLEOTIDE SEQUENCE [LARGE SCALE GENOMIC DNA]</scope>
    <source>
        <strain evidence="11">CGMCC 1.12749</strain>
    </source>
</reference>
<dbReference type="InterPro" id="IPR011249">
    <property type="entry name" value="Metalloenz_LuxS/M16"/>
</dbReference>
<organism evidence="10 11">
    <name type="scientific">Pontibacter amylolyticus</name>
    <dbReference type="NCBI Taxonomy" id="1424080"/>
    <lineage>
        <taxon>Bacteria</taxon>
        <taxon>Pseudomonadati</taxon>
        <taxon>Bacteroidota</taxon>
        <taxon>Cytophagia</taxon>
        <taxon>Cytophagales</taxon>
        <taxon>Hymenobacteraceae</taxon>
        <taxon>Pontibacter</taxon>
    </lineage>
</organism>
<evidence type="ECO:0000256" key="6">
    <source>
        <dbReference type="SAM" id="MobiDB-lite"/>
    </source>
</evidence>
<keyword evidence="2" id="KW-0645">Protease</keyword>
<accession>A0ABQ1W4P2</accession>
<evidence type="ECO:0000256" key="4">
    <source>
        <dbReference type="ARBA" id="ARBA00022833"/>
    </source>
</evidence>
<feature type="region of interest" description="Disordered" evidence="6">
    <location>
        <begin position="30"/>
        <end position="53"/>
    </location>
</feature>
<dbReference type="Pfam" id="PF05193">
    <property type="entry name" value="Peptidase_M16_C"/>
    <property type="match status" value="1"/>
</dbReference>
<evidence type="ECO:0000256" key="7">
    <source>
        <dbReference type="SAM" id="SignalP"/>
    </source>
</evidence>
<evidence type="ECO:0000259" key="8">
    <source>
        <dbReference type="Pfam" id="PF00675"/>
    </source>
</evidence>
<gene>
    <name evidence="10" type="ORF">GCM10011323_19200</name>
</gene>
<keyword evidence="11" id="KW-1185">Reference proteome</keyword>
<dbReference type="InterPro" id="IPR007863">
    <property type="entry name" value="Peptidase_M16_C"/>
</dbReference>
<proteinExistence type="inferred from homology"/>
<evidence type="ECO:0000256" key="3">
    <source>
        <dbReference type="ARBA" id="ARBA00022801"/>
    </source>
</evidence>
<feature type="signal peptide" evidence="7">
    <location>
        <begin position="1"/>
        <end position="26"/>
    </location>
</feature>
<keyword evidence="7" id="KW-0732">Signal</keyword>
<dbReference type="Proteomes" id="UP000634043">
    <property type="component" value="Unassembled WGS sequence"/>
</dbReference>
<keyword evidence="5" id="KW-0482">Metalloprotease</keyword>
<feature type="domain" description="Peptidase M16 C-terminal" evidence="9">
    <location>
        <begin position="227"/>
        <end position="408"/>
    </location>
</feature>
<dbReference type="PANTHER" id="PTHR43690:SF17">
    <property type="entry name" value="PROTEIN YHJJ"/>
    <property type="match status" value="1"/>
</dbReference>
<evidence type="ECO:0000256" key="2">
    <source>
        <dbReference type="ARBA" id="ARBA00022670"/>
    </source>
</evidence>